<gene>
    <name evidence="2" type="ORF">IWZ03DRAFT_384405</name>
</gene>
<reference evidence="2 3" key="1">
    <citation type="submission" date="2024-04" db="EMBL/GenBank/DDBJ databases">
        <title>Phyllosticta paracitricarpa is synonymous to the EU quarantine fungus P. citricarpa based on phylogenomic analyses.</title>
        <authorList>
            <consortium name="Lawrence Berkeley National Laboratory"/>
            <person name="Van Ingen-Buijs V.A."/>
            <person name="Van Westerhoven A.C."/>
            <person name="Haridas S."/>
            <person name="Skiadas P."/>
            <person name="Martin F."/>
            <person name="Groenewald J.Z."/>
            <person name="Crous P.W."/>
            <person name="Seidl M.F."/>
        </authorList>
    </citation>
    <scope>NUCLEOTIDE SEQUENCE [LARGE SCALE GENOMIC DNA]</scope>
    <source>
        <strain evidence="2 3">CBS 123371</strain>
    </source>
</reference>
<dbReference type="Pfam" id="PF04000">
    <property type="entry name" value="Sas10_Utp3"/>
    <property type="match status" value="1"/>
</dbReference>
<name>A0ABR1KG52_9PEZI</name>
<feature type="region of interest" description="Disordered" evidence="1">
    <location>
        <begin position="132"/>
        <end position="239"/>
    </location>
</feature>
<feature type="compositionally biased region" description="Basic and acidic residues" evidence="1">
    <location>
        <begin position="199"/>
        <end position="208"/>
    </location>
</feature>
<dbReference type="PANTHER" id="PTHR13237:SF9">
    <property type="entry name" value="NEUROGUIDIN"/>
    <property type="match status" value="1"/>
</dbReference>
<feature type="region of interest" description="Disordered" evidence="1">
    <location>
        <begin position="262"/>
        <end position="384"/>
    </location>
</feature>
<dbReference type="EMBL" id="JBBPHU010000010">
    <property type="protein sequence ID" value="KAK7512923.1"/>
    <property type="molecule type" value="Genomic_DNA"/>
</dbReference>
<feature type="compositionally biased region" description="Low complexity" evidence="1">
    <location>
        <begin position="187"/>
        <end position="198"/>
    </location>
</feature>
<feature type="compositionally biased region" description="Basic and acidic residues" evidence="1">
    <location>
        <begin position="319"/>
        <end position="335"/>
    </location>
</feature>
<evidence type="ECO:0000256" key="1">
    <source>
        <dbReference type="SAM" id="MobiDB-lite"/>
    </source>
</evidence>
<feature type="compositionally biased region" description="Basic and acidic residues" evidence="1">
    <location>
        <begin position="226"/>
        <end position="236"/>
    </location>
</feature>
<sequence>MATKTDNSLPALLSNLTASLTSASEIVPDQDAVLPPKDGISLLDVKNELLLSYLQNLVFLILLKIKNAPGAADQRNDTTEGASDLNDQVVKKLVELRLYLEKGVRPLETKLKYQIDKAIRAAEDAARLEAQRSAAAQAKGHGKASKTGGAGSDESEGGSGDDASESGSEEEDEGQDVDELAYRPNPAAIARPTAAAAAETKKKGKEEASDGIYRPPRITATAMPEAYRDGDDDGRRGPMKSAAIDEFIADELSAAPVAEPSIGSTIVSGGRRVKSQRERNDEVERRAYEETNMVRLPTESKKERAKKGKRDQRGGFGGEEWRDLGAGLDRIERLTAKKGGRSGAAGALDRSRKRAVDDGPRGDGAGAEAGAMFAKRRKTLKRRM</sequence>
<dbReference type="InterPro" id="IPR007146">
    <property type="entry name" value="Sas10/Utp3/C1D"/>
</dbReference>
<evidence type="ECO:0000313" key="3">
    <source>
        <dbReference type="Proteomes" id="UP001363622"/>
    </source>
</evidence>
<feature type="compositionally biased region" description="Basic residues" evidence="1">
    <location>
        <begin position="374"/>
        <end position="384"/>
    </location>
</feature>
<dbReference type="Proteomes" id="UP001363622">
    <property type="component" value="Unassembled WGS sequence"/>
</dbReference>
<keyword evidence="3" id="KW-1185">Reference proteome</keyword>
<evidence type="ECO:0000313" key="2">
    <source>
        <dbReference type="EMBL" id="KAK7512923.1"/>
    </source>
</evidence>
<proteinExistence type="predicted"/>
<organism evidence="2 3">
    <name type="scientific">Phyllosticta citriasiana</name>
    <dbReference type="NCBI Taxonomy" id="595635"/>
    <lineage>
        <taxon>Eukaryota</taxon>
        <taxon>Fungi</taxon>
        <taxon>Dikarya</taxon>
        <taxon>Ascomycota</taxon>
        <taxon>Pezizomycotina</taxon>
        <taxon>Dothideomycetes</taxon>
        <taxon>Dothideomycetes incertae sedis</taxon>
        <taxon>Botryosphaeriales</taxon>
        <taxon>Phyllostictaceae</taxon>
        <taxon>Phyllosticta</taxon>
    </lineage>
</organism>
<protein>
    <submittedName>
        <fullName evidence="2">Sas10/Utp3/C1D family-domain-containing protein</fullName>
    </submittedName>
</protein>
<feature type="compositionally biased region" description="Acidic residues" evidence="1">
    <location>
        <begin position="162"/>
        <end position="179"/>
    </location>
</feature>
<comment type="caution">
    <text evidence="2">The sequence shown here is derived from an EMBL/GenBank/DDBJ whole genome shotgun (WGS) entry which is preliminary data.</text>
</comment>
<dbReference type="PANTHER" id="PTHR13237">
    <property type="entry name" value="SOMETHING ABOUT SILENCING PROTEIN 10-RELATED"/>
    <property type="match status" value="1"/>
</dbReference>
<feature type="compositionally biased region" description="Basic and acidic residues" evidence="1">
    <location>
        <begin position="275"/>
        <end position="289"/>
    </location>
</feature>
<accession>A0ABR1KG52</accession>